<feature type="transmembrane region" description="Helical" evidence="1">
    <location>
        <begin position="35"/>
        <end position="56"/>
    </location>
</feature>
<feature type="transmembrane region" description="Helical" evidence="1">
    <location>
        <begin position="68"/>
        <end position="91"/>
    </location>
</feature>
<reference evidence="2 3" key="1">
    <citation type="submission" date="2018-05" db="EMBL/GenBank/DDBJ databases">
        <title>Evolution of GPA BGCs.</title>
        <authorList>
            <person name="Waglechner N."/>
            <person name="Wright G.D."/>
        </authorList>
    </citation>
    <scope>NUCLEOTIDE SEQUENCE [LARGE SCALE GENOMIC DNA]</scope>
    <source>
        <strain evidence="2 3">A82846</strain>
    </source>
</reference>
<evidence type="ECO:0000256" key="1">
    <source>
        <dbReference type="SAM" id="Phobius"/>
    </source>
</evidence>
<accession>A0A428ZD72</accession>
<dbReference type="RefSeq" id="WP_037250259.1">
    <property type="nucleotide sequence ID" value="NZ_QHKI01000010.1"/>
</dbReference>
<dbReference type="Proteomes" id="UP000287547">
    <property type="component" value="Unassembled WGS sequence"/>
</dbReference>
<feature type="transmembrane region" description="Helical" evidence="1">
    <location>
        <begin position="103"/>
        <end position="129"/>
    </location>
</feature>
<proteinExistence type="predicted"/>
<protein>
    <submittedName>
        <fullName evidence="2">Uncharacterized protein</fullName>
    </submittedName>
</protein>
<dbReference type="AlphaFoldDB" id="A0A428ZD72"/>
<feature type="transmembrane region" description="Helical" evidence="1">
    <location>
        <begin position="149"/>
        <end position="170"/>
    </location>
</feature>
<gene>
    <name evidence="2" type="ORF">DMH04_15110</name>
</gene>
<organism evidence="2 3">
    <name type="scientific">Kibdelosporangium aridum</name>
    <dbReference type="NCBI Taxonomy" id="2030"/>
    <lineage>
        <taxon>Bacteria</taxon>
        <taxon>Bacillati</taxon>
        <taxon>Actinomycetota</taxon>
        <taxon>Actinomycetes</taxon>
        <taxon>Pseudonocardiales</taxon>
        <taxon>Pseudonocardiaceae</taxon>
        <taxon>Kibdelosporangium</taxon>
    </lineage>
</organism>
<keyword evidence="1" id="KW-1133">Transmembrane helix</keyword>
<keyword evidence="1" id="KW-0472">Membrane</keyword>
<evidence type="ECO:0000313" key="3">
    <source>
        <dbReference type="Proteomes" id="UP000287547"/>
    </source>
</evidence>
<evidence type="ECO:0000313" key="2">
    <source>
        <dbReference type="EMBL" id="RSM86001.1"/>
    </source>
</evidence>
<dbReference type="EMBL" id="QHKI01000010">
    <property type="protein sequence ID" value="RSM86001.1"/>
    <property type="molecule type" value="Genomic_DNA"/>
</dbReference>
<dbReference type="OrthoDB" id="3428801at2"/>
<comment type="caution">
    <text evidence="2">The sequence shown here is derived from an EMBL/GenBank/DDBJ whole genome shotgun (WGS) entry which is preliminary data.</text>
</comment>
<name>A0A428ZD72_KIBAR</name>
<keyword evidence="1" id="KW-0812">Transmembrane</keyword>
<sequence>MLVLYLRSRGVPAALVTLILMTAGIWALDSPAPELLLIAPAMGVAVTSVGLGGADVHLDRTGAVPWPLWRAVHLVVAGLVVFGLVAAVDLWDVSVVLRNAMGLAGLAGLAAAVLGNQLAWTLPALWAAVCVFGPRDSEILTWLSQRSDSTTAVVTASVIGTVGLAAYAFAGPRGTS</sequence>
<feature type="transmembrane region" description="Helical" evidence="1">
    <location>
        <begin position="12"/>
        <end position="28"/>
    </location>
</feature>